<dbReference type="RefSeq" id="WP_073793596.1">
    <property type="nucleotide sequence ID" value="NZ_CP108638.1"/>
</dbReference>
<dbReference type="STRING" id="1048205.AB852_30880"/>
<gene>
    <name evidence="1" type="ORF">AB852_30880</name>
</gene>
<sequence>MSAQPITPTGITINRAPGEPIHRVIKGDAPDMVFLPLTVVQGDTPVPAGTGLMLSEREAARLVDQLKDVLQRVRGGRLTAVVVPGTVTRRETEAGEA</sequence>
<comment type="caution">
    <text evidence="1">The sequence shown here is derived from an EMBL/GenBank/DDBJ whole genome shotgun (WGS) entry which is preliminary data.</text>
</comment>
<accession>A0A1Q4UZ96</accession>
<name>A0A1Q4UZ96_9ACTN</name>
<evidence type="ECO:0000313" key="1">
    <source>
        <dbReference type="EMBL" id="OKH90927.1"/>
    </source>
</evidence>
<dbReference type="GeneID" id="96795158"/>
<organism evidence="1 2">
    <name type="scientific">Streptomyces uncialis</name>
    <dbReference type="NCBI Taxonomy" id="1048205"/>
    <lineage>
        <taxon>Bacteria</taxon>
        <taxon>Bacillati</taxon>
        <taxon>Actinomycetota</taxon>
        <taxon>Actinomycetes</taxon>
        <taxon>Kitasatosporales</taxon>
        <taxon>Streptomycetaceae</taxon>
        <taxon>Streptomyces</taxon>
    </lineage>
</organism>
<dbReference type="Proteomes" id="UP000186455">
    <property type="component" value="Unassembled WGS sequence"/>
</dbReference>
<reference evidence="1 2" key="1">
    <citation type="submission" date="2015-06" db="EMBL/GenBank/DDBJ databases">
        <title>Cloning and characterization of the uncialamcin biosynthetic gene cluster.</title>
        <authorList>
            <person name="Yan X."/>
            <person name="Huang T."/>
            <person name="Ge H."/>
            <person name="Shen B."/>
        </authorList>
    </citation>
    <scope>NUCLEOTIDE SEQUENCE [LARGE SCALE GENOMIC DNA]</scope>
    <source>
        <strain evidence="1 2">DCA2648</strain>
    </source>
</reference>
<proteinExistence type="predicted"/>
<dbReference type="EMBL" id="LFBV01000010">
    <property type="protein sequence ID" value="OKH90927.1"/>
    <property type="molecule type" value="Genomic_DNA"/>
</dbReference>
<evidence type="ECO:0000313" key="2">
    <source>
        <dbReference type="Proteomes" id="UP000186455"/>
    </source>
</evidence>
<protein>
    <submittedName>
        <fullName evidence="1">Uncharacterized protein</fullName>
    </submittedName>
</protein>
<dbReference type="AlphaFoldDB" id="A0A1Q4UZ96"/>
<keyword evidence="2" id="KW-1185">Reference proteome</keyword>